<dbReference type="AlphaFoldDB" id="A0A1V9YW13"/>
<dbReference type="Proteomes" id="UP000243217">
    <property type="component" value="Unassembled WGS sequence"/>
</dbReference>
<evidence type="ECO:0000256" key="1">
    <source>
        <dbReference type="SAM" id="MobiDB-lite"/>
    </source>
</evidence>
<feature type="non-terminal residue" evidence="2">
    <location>
        <position position="147"/>
    </location>
</feature>
<feature type="non-terminal residue" evidence="2">
    <location>
        <position position="1"/>
    </location>
</feature>
<accession>A0A1V9YW13</accession>
<gene>
    <name evidence="2" type="ORF">THRCLA_22619</name>
</gene>
<keyword evidence="3" id="KW-1185">Reference proteome</keyword>
<evidence type="ECO:0000313" key="3">
    <source>
        <dbReference type="Proteomes" id="UP000243217"/>
    </source>
</evidence>
<protein>
    <submittedName>
        <fullName evidence="2">Uncharacterized protein</fullName>
    </submittedName>
</protein>
<feature type="region of interest" description="Disordered" evidence="1">
    <location>
        <begin position="122"/>
        <end position="147"/>
    </location>
</feature>
<organism evidence="2 3">
    <name type="scientific">Thraustotheca clavata</name>
    <dbReference type="NCBI Taxonomy" id="74557"/>
    <lineage>
        <taxon>Eukaryota</taxon>
        <taxon>Sar</taxon>
        <taxon>Stramenopiles</taxon>
        <taxon>Oomycota</taxon>
        <taxon>Saprolegniomycetes</taxon>
        <taxon>Saprolegniales</taxon>
        <taxon>Achlyaceae</taxon>
        <taxon>Thraustotheca</taxon>
    </lineage>
</organism>
<sequence length="147" mass="16093">HEQAVRVLYSKPIRLQHTQLNNGPVHYSHPENCKKLLSSGKATTIHMSHGEVLSTHQSRLDGSRFWGDLWGGIKKGATAWNFLKDNWKPIAGTILDKVADLAAPETGGLSKGFKTLTGVGMEQQSAAPRRGRRKKVGINPSGSFRLA</sequence>
<reference evidence="2 3" key="1">
    <citation type="journal article" date="2014" name="Genome Biol. Evol.">
        <title>The secreted proteins of Achlya hypogyna and Thraustotheca clavata identify the ancestral oomycete secretome and reveal gene acquisitions by horizontal gene transfer.</title>
        <authorList>
            <person name="Misner I."/>
            <person name="Blouin N."/>
            <person name="Leonard G."/>
            <person name="Richards T.A."/>
            <person name="Lane C.E."/>
        </authorList>
    </citation>
    <scope>NUCLEOTIDE SEQUENCE [LARGE SCALE GENOMIC DNA]</scope>
    <source>
        <strain evidence="2 3">ATCC 34112</strain>
    </source>
</reference>
<comment type="caution">
    <text evidence="2">The sequence shown here is derived from an EMBL/GenBank/DDBJ whole genome shotgun (WGS) entry which is preliminary data.</text>
</comment>
<dbReference type="EMBL" id="JNBS01002634">
    <property type="protein sequence ID" value="OQR89901.1"/>
    <property type="molecule type" value="Genomic_DNA"/>
</dbReference>
<evidence type="ECO:0000313" key="2">
    <source>
        <dbReference type="EMBL" id="OQR89901.1"/>
    </source>
</evidence>
<name>A0A1V9YW13_9STRA</name>
<proteinExistence type="predicted"/>
<dbReference type="OrthoDB" id="121525at2759"/>